<name>B1HMJ6_LYSSC</name>
<sequence length="38" mass="4396">MEVLIFMGMRVSHRQEVKLKASEMKLQGISTKVMINTM</sequence>
<evidence type="ECO:0000313" key="1">
    <source>
        <dbReference type="EMBL" id="ACA40362.1"/>
    </source>
</evidence>
<organism evidence="1 2">
    <name type="scientific">Lysinibacillus sphaericus (strain C3-41)</name>
    <dbReference type="NCBI Taxonomy" id="444177"/>
    <lineage>
        <taxon>Bacteria</taxon>
        <taxon>Bacillati</taxon>
        <taxon>Bacillota</taxon>
        <taxon>Bacilli</taxon>
        <taxon>Bacillales</taxon>
        <taxon>Bacillaceae</taxon>
        <taxon>Lysinibacillus</taxon>
    </lineage>
</organism>
<evidence type="ECO:0000313" key="2">
    <source>
        <dbReference type="Proteomes" id="UP000002164"/>
    </source>
</evidence>
<dbReference type="AlphaFoldDB" id="B1HMJ6"/>
<protein>
    <submittedName>
        <fullName evidence="1">Uncharacterized protein</fullName>
    </submittedName>
</protein>
<dbReference type="Proteomes" id="UP000002164">
    <property type="component" value="Chromosome"/>
</dbReference>
<gene>
    <name evidence="1" type="ordered locus">Bsph_2829</name>
</gene>
<dbReference type="EMBL" id="CP000817">
    <property type="protein sequence ID" value="ACA40362.1"/>
    <property type="molecule type" value="Genomic_DNA"/>
</dbReference>
<dbReference type="HOGENOM" id="CLU_3390129_0_0_9"/>
<proteinExistence type="predicted"/>
<dbReference type="KEGG" id="lsp:Bsph_2829"/>
<dbReference type="EnsemblBacteria" id="ACA40362">
    <property type="protein sequence ID" value="ACA40362"/>
    <property type="gene ID" value="Bsph_2829"/>
</dbReference>
<accession>B1HMJ6</accession>
<reference evidence="1 2" key="1">
    <citation type="journal article" date="2008" name="J. Bacteriol.">
        <title>Complete genome sequence of the mosquitocidal bacterium Bacillus sphaericus C3-41 and comparison with those of closely related Bacillus species.</title>
        <authorList>
            <person name="Hu X."/>
            <person name="Fan W."/>
            <person name="Han B."/>
            <person name="Liu H."/>
            <person name="Zheng D."/>
            <person name="Li Q."/>
            <person name="Dong W."/>
            <person name="Yan J."/>
            <person name="Gao M."/>
            <person name="Berry C."/>
            <person name="Yuan Z."/>
        </authorList>
    </citation>
    <scope>NUCLEOTIDE SEQUENCE [LARGE SCALE GENOMIC DNA]</scope>
    <source>
        <strain evidence="1 2">C3-41</strain>
    </source>
</reference>